<sequence length="400" mass="44509">MASESRPVTDDQLRRAVGKPAADQWADDTDRALRAKWGDPKNLEAMLTGVPAGERRTWWVQQLTRHAHERTEAFHLTAGARRRELAEQVFALLQAVEPRPTEDEVARPTAEFRSMVAGLAPATAAGRELLAMAADIDAAVTEVVDRAPTLDEVRARRASQLTLACEEARADLARVDQLVAGVPEMTEPGIAKLVIELDIDLDADPPITRTLRVAIPNERRPGEQADRAVWEVLERALRDDDVKNLSMEKLRQALVAPFNTAVSAAMSSQLKAARLKRAVDARVAGYNQRFRFPNEPAVESLEYFFVHYGRPAVETVYDYVRSASEQNAWAFFRRTVYLQPIVIPIFEEFGLNNPPKDLLRELCQRIGSSPTDQETSIRSVVQELCIMTVGIPEPGDPEGA</sequence>
<protein>
    <submittedName>
        <fullName evidence="2">Uncharacterized protein</fullName>
    </submittedName>
</protein>
<keyword evidence="3" id="KW-1185">Reference proteome</keyword>
<dbReference type="Proteomes" id="UP001225356">
    <property type="component" value="Unassembled WGS sequence"/>
</dbReference>
<proteinExistence type="predicted"/>
<gene>
    <name evidence="2" type="ORF">J2853_002641</name>
</gene>
<evidence type="ECO:0000313" key="2">
    <source>
        <dbReference type="EMBL" id="MDP9843430.1"/>
    </source>
</evidence>
<organism evidence="2 3">
    <name type="scientific">Streptosporangium lutulentum</name>
    <dbReference type="NCBI Taxonomy" id="1461250"/>
    <lineage>
        <taxon>Bacteria</taxon>
        <taxon>Bacillati</taxon>
        <taxon>Actinomycetota</taxon>
        <taxon>Actinomycetes</taxon>
        <taxon>Streptosporangiales</taxon>
        <taxon>Streptosporangiaceae</taxon>
        <taxon>Streptosporangium</taxon>
    </lineage>
</organism>
<comment type="caution">
    <text evidence="2">The sequence shown here is derived from an EMBL/GenBank/DDBJ whole genome shotgun (WGS) entry which is preliminary data.</text>
</comment>
<evidence type="ECO:0000313" key="3">
    <source>
        <dbReference type="Proteomes" id="UP001225356"/>
    </source>
</evidence>
<accession>A0ABT9Q9J8</accession>
<reference evidence="2 3" key="1">
    <citation type="submission" date="2023-07" db="EMBL/GenBank/DDBJ databases">
        <title>Sequencing the genomes of 1000 actinobacteria strains.</title>
        <authorList>
            <person name="Klenk H.-P."/>
        </authorList>
    </citation>
    <scope>NUCLEOTIDE SEQUENCE [LARGE SCALE GENOMIC DNA]</scope>
    <source>
        <strain evidence="2 3">DSM 46740</strain>
    </source>
</reference>
<feature type="region of interest" description="Disordered" evidence="1">
    <location>
        <begin position="1"/>
        <end position="28"/>
    </location>
</feature>
<evidence type="ECO:0000256" key="1">
    <source>
        <dbReference type="SAM" id="MobiDB-lite"/>
    </source>
</evidence>
<dbReference type="RefSeq" id="WP_307557647.1">
    <property type="nucleotide sequence ID" value="NZ_JAUSQU010000001.1"/>
</dbReference>
<name>A0ABT9Q9J8_9ACTN</name>
<dbReference type="EMBL" id="JAUSQU010000001">
    <property type="protein sequence ID" value="MDP9843430.1"/>
    <property type="molecule type" value="Genomic_DNA"/>
</dbReference>